<protein>
    <submittedName>
        <fullName evidence="1">Uncharacterized protein</fullName>
    </submittedName>
</protein>
<proteinExistence type="predicted"/>
<accession>A0A6C0C5A3</accession>
<name>A0A6C0C5A3_9ZZZZ</name>
<sequence length="114" mass="13121">MYRISSEVYLDRFNECYKNIIVISPRPQDASLNSITKSITREKLSPFQELSPCYPKCVYAFVHPKKCELLCVDNIAILFGFLTANGYTINTDLTKIMQDSDVKLKNLICFINKN</sequence>
<dbReference type="AlphaFoldDB" id="A0A6C0C5A3"/>
<organism evidence="1">
    <name type="scientific">viral metagenome</name>
    <dbReference type="NCBI Taxonomy" id="1070528"/>
    <lineage>
        <taxon>unclassified sequences</taxon>
        <taxon>metagenomes</taxon>
        <taxon>organismal metagenomes</taxon>
    </lineage>
</organism>
<dbReference type="EMBL" id="MN739337">
    <property type="protein sequence ID" value="QHS99271.1"/>
    <property type="molecule type" value="Genomic_DNA"/>
</dbReference>
<reference evidence="1" key="1">
    <citation type="journal article" date="2020" name="Nature">
        <title>Giant virus diversity and host interactions through global metagenomics.</title>
        <authorList>
            <person name="Schulz F."/>
            <person name="Roux S."/>
            <person name="Paez-Espino D."/>
            <person name="Jungbluth S."/>
            <person name="Walsh D.A."/>
            <person name="Denef V.J."/>
            <person name="McMahon K.D."/>
            <person name="Konstantinidis K.T."/>
            <person name="Eloe-Fadrosh E.A."/>
            <person name="Kyrpides N.C."/>
            <person name="Woyke T."/>
        </authorList>
    </citation>
    <scope>NUCLEOTIDE SEQUENCE</scope>
    <source>
        <strain evidence="1">GVMAG-M-3300020185-33</strain>
    </source>
</reference>
<evidence type="ECO:0000313" key="1">
    <source>
        <dbReference type="EMBL" id="QHS99271.1"/>
    </source>
</evidence>